<evidence type="ECO:0000313" key="4">
    <source>
        <dbReference type="Proteomes" id="UP000095751"/>
    </source>
</evidence>
<dbReference type="AlphaFoldDB" id="A0A1E7ERL4"/>
<keyword evidence="4" id="KW-1185">Reference proteome</keyword>
<reference evidence="3 4" key="1">
    <citation type="submission" date="2016-09" db="EMBL/GenBank/DDBJ databases">
        <title>Extensive genetic diversity and differential bi-allelic expression allows diatom success in the polar Southern Ocean.</title>
        <authorList>
            <consortium name="DOE Joint Genome Institute"/>
            <person name="Mock T."/>
            <person name="Otillar R.P."/>
            <person name="Strauss J."/>
            <person name="Dupont C."/>
            <person name="Frickenhaus S."/>
            <person name="Maumus F."/>
            <person name="Mcmullan M."/>
            <person name="Sanges R."/>
            <person name="Schmutz J."/>
            <person name="Toseland A."/>
            <person name="Valas R."/>
            <person name="Veluchamy A."/>
            <person name="Ward B.J."/>
            <person name="Allen A."/>
            <person name="Barry K."/>
            <person name="Falciatore A."/>
            <person name="Ferrante M."/>
            <person name="Fortunato A.E."/>
            <person name="Gloeckner G."/>
            <person name="Gruber A."/>
            <person name="Hipkin R."/>
            <person name="Janech M."/>
            <person name="Kroth P."/>
            <person name="Leese F."/>
            <person name="Lindquist E."/>
            <person name="Lyon B.R."/>
            <person name="Martin J."/>
            <person name="Mayer C."/>
            <person name="Parker M."/>
            <person name="Quesneville H."/>
            <person name="Raymond J."/>
            <person name="Uhlig C."/>
            <person name="Valentin K.U."/>
            <person name="Worden A.Z."/>
            <person name="Armbrust E.V."/>
            <person name="Bowler C."/>
            <person name="Green B."/>
            <person name="Moulton V."/>
            <person name="Van Oosterhout C."/>
            <person name="Grigoriev I."/>
        </authorList>
    </citation>
    <scope>NUCLEOTIDE SEQUENCE [LARGE SCALE GENOMIC DNA]</scope>
    <source>
        <strain evidence="3 4">CCMP1102</strain>
    </source>
</reference>
<keyword evidence="2" id="KW-0732">Signal</keyword>
<feature type="compositionally biased region" description="Basic residues" evidence="1">
    <location>
        <begin position="328"/>
        <end position="346"/>
    </location>
</feature>
<proteinExistence type="predicted"/>
<dbReference type="Proteomes" id="UP000095751">
    <property type="component" value="Unassembled WGS sequence"/>
</dbReference>
<dbReference type="EMBL" id="KV784381">
    <property type="protein sequence ID" value="OEU08213.1"/>
    <property type="molecule type" value="Genomic_DNA"/>
</dbReference>
<dbReference type="KEGG" id="fcy:FRACYDRAFT_250001"/>
<sequence length="346" mass="38370">MIANKKNTIIHIAVALLLVLSVTEANINNIFVPNIITTEQAEYSLVQCGGLIALEFDIFKYSDYNKYFDEDSFVRLPQAGVYKGPADIEEYVRFTDTSSPFIDAKVPIFQDMELTGFDPETGTCIFNVYSISTAILNNDGKEGGSFTAGRLLKVYYSIPAEKIPRIDIYFTPESIVALFSQLQKTNGAKFVCNVLTGPSCQDTDIPELNGNLSEKECLEKLTMLELLEGENNYFDNNTQGCRYLHSVFAATNPFHCAHLSFLLAKDPKGNIKCQTSANIQPSDLFSEEDIFNLKLKCLTVPQLGTDTCVRLIEAPTPSPTTVKPTTKSQKKGKASTKKTKKKKSSK</sequence>
<name>A0A1E7ERL4_9STRA</name>
<gene>
    <name evidence="3" type="ORF">FRACYDRAFT_250001</name>
</gene>
<organism evidence="3 4">
    <name type="scientific">Fragilariopsis cylindrus CCMP1102</name>
    <dbReference type="NCBI Taxonomy" id="635003"/>
    <lineage>
        <taxon>Eukaryota</taxon>
        <taxon>Sar</taxon>
        <taxon>Stramenopiles</taxon>
        <taxon>Ochrophyta</taxon>
        <taxon>Bacillariophyta</taxon>
        <taxon>Bacillariophyceae</taxon>
        <taxon>Bacillariophycidae</taxon>
        <taxon>Bacillariales</taxon>
        <taxon>Bacillariaceae</taxon>
        <taxon>Fragilariopsis</taxon>
    </lineage>
</organism>
<dbReference type="InParanoid" id="A0A1E7ERL4"/>
<protein>
    <submittedName>
        <fullName evidence="3">Uncharacterized protein</fullName>
    </submittedName>
</protein>
<evidence type="ECO:0000256" key="2">
    <source>
        <dbReference type="SAM" id="SignalP"/>
    </source>
</evidence>
<feature type="chain" id="PRO_5009192165" evidence="2">
    <location>
        <begin position="26"/>
        <end position="346"/>
    </location>
</feature>
<feature type="signal peptide" evidence="2">
    <location>
        <begin position="1"/>
        <end position="25"/>
    </location>
</feature>
<evidence type="ECO:0000256" key="1">
    <source>
        <dbReference type="SAM" id="MobiDB-lite"/>
    </source>
</evidence>
<feature type="region of interest" description="Disordered" evidence="1">
    <location>
        <begin position="314"/>
        <end position="346"/>
    </location>
</feature>
<accession>A0A1E7ERL4</accession>
<evidence type="ECO:0000313" key="3">
    <source>
        <dbReference type="EMBL" id="OEU08213.1"/>
    </source>
</evidence>
<dbReference type="OrthoDB" id="49020at2759"/>